<name>A0A1Y5F907_9BACT</name>
<protein>
    <submittedName>
        <fullName evidence="1">Uncharacterized protein</fullName>
    </submittedName>
</protein>
<dbReference type="Proteomes" id="UP000196531">
    <property type="component" value="Unassembled WGS sequence"/>
</dbReference>
<evidence type="ECO:0000313" key="2">
    <source>
        <dbReference type="Proteomes" id="UP000196531"/>
    </source>
</evidence>
<organism evidence="1 2">
    <name type="scientific">Halobacteriovorax marinus</name>
    <dbReference type="NCBI Taxonomy" id="97084"/>
    <lineage>
        <taxon>Bacteria</taxon>
        <taxon>Pseudomonadati</taxon>
        <taxon>Bdellovibrionota</taxon>
        <taxon>Bacteriovoracia</taxon>
        <taxon>Bacteriovoracales</taxon>
        <taxon>Halobacteriovoraceae</taxon>
        <taxon>Halobacteriovorax</taxon>
    </lineage>
</organism>
<sequence>MFDRYRDEVEFTYSECIHTGEFFAGEFNSHLLDIWKAAKIDGLAEEDFQDIVEEVVTKYVDLIYYPFSVAIAA</sequence>
<gene>
    <name evidence="1" type="ORF">A9Q84_19475</name>
</gene>
<proteinExistence type="predicted"/>
<reference evidence="2" key="1">
    <citation type="journal article" date="2017" name="Proc. Natl. Acad. Sci. U.S.A.">
        <title>Simulation of Deepwater Horizon oil plume reveals substrate specialization within a complex community of hydrocarbon-degraders.</title>
        <authorList>
            <person name="Hu P."/>
            <person name="Dubinsky E.A."/>
            <person name="Probst A.J."/>
            <person name="Wang J."/>
            <person name="Sieber C.M.K."/>
            <person name="Tom L.M."/>
            <person name="Gardinali P."/>
            <person name="Banfield J.F."/>
            <person name="Atlas R.M."/>
            <person name="Andersen G.L."/>
        </authorList>
    </citation>
    <scope>NUCLEOTIDE SEQUENCE [LARGE SCALE GENOMIC DNA]</scope>
</reference>
<accession>A0A1Y5F907</accession>
<comment type="caution">
    <text evidence="1">The sequence shown here is derived from an EMBL/GenBank/DDBJ whole genome shotgun (WGS) entry which is preliminary data.</text>
</comment>
<dbReference type="EMBL" id="MAAO01000015">
    <property type="protein sequence ID" value="OUR93650.1"/>
    <property type="molecule type" value="Genomic_DNA"/>
</dbReference>
<dbReference type="AlphaFoldDB" id="A0A1Y5F907"/>
<evidence type="ECO:0000313" key="1">
    <source>
        <dbReference type="EMBL" id="OUR93650.1"/>
    </source>
</evidence>